<reference evidence="1 2" key="1">
    <citation type="submission" date="2018-12" db="EMBL/GenBank/DDBJ databases">
        <title>Sequencing of bacterial isolates from soil warming experiment in Harvard Forest, Massachusetts, USA.</title>
        <authorList>
            <person name="Deangelis K."/>
        </authorList>
    </citation>
    <scope>NUCLEOTIDE SEQUENCE [LARGE SCALE GENOMIC DNA]</scope>
    <source>
        <strain evidence="1 2">EB153</strain>
    </source>
</reference>
<dbReference type="Proteomes" id="UP000269669">
    <property type="component" value="Unassembled WGS sequence"/>
</dbReference>
<gene>
    <name evidence="1" type="ORF">EDE15_3302</name>
</gene>
<dbReference type="AlphaFoldDB" id="A0A3R9WI59"/>
<protein>
    <submittedName>
        <fullName evidence="1">Uncharacterized protein</fullName>
    </submittedName>
</protein>
<dbReference type="EMBL" id="RSDW01000001">
    <property type="protein sequence ID" value="RSL17758.1"/>
    <property type="molecule type" value="Genomic_DNA"/>
</dbReference>
<organism evidence="1 2">
    <name type="scientific">Edaphobacter aggregans</name>
    <dbReference type="NCBI Taxonomy" id="570835"/>
    <lineage>
        <taxon>Bacteria</taxon>
        <taxon>Pseudomonadati</taxon>
        <taxon>Acidobacteriota</taxon>
        <taxon>Terriglobia</taxon>
        <taxon>Terriglobales</taxon>
        <taxon>Acidobacteriaceae</taxon>
        <taxon>Edaphobacter</taxon>
    </lineage>
</organism>
<proteinExistence type="predicted"/>
<dbReference type="RefSeq" id="WP_185827204.1">
    <property type="nucleotide sequence ID" value="NZ_RSDW01000001.1"/>
</dbReference>
<keyword evidence="2" id="KW-1185">Reference proteome</keyword>
<evidence type="ECO:0000313" key="2">
    <source>
        <dbReference type="Proteomes" id="UP000269669"/>
    </source>
</evidence>
<evidence type="ECO:0000313" key="1">
    <source>
        <dbReference type="EMBL" id="RSL17758.1"/>
    </source>
</evidence>
<comment type="caution">
    <text evidence="1">The sequence shown here is derived from an EMBL/GenBank/DDBJ whole genome shotgun (WGS) entry which is preliminary data.</text>
</comment>
<accession>A0A3R9WI59</accession>
<name>A0A3R9WI59_9BACT</name>
<sequence>MKHLTEEELVAYFYKDTPQPEPVATHLRKCSDCADTYAALRRSLTLLKVIA</sequence>